<protein>
    <recommendedName>
        <fullName evidence="14">Exostosin-2-like</fullName>
    </recommendedName>
</protein>
<evidence type="ECO:0000256" key="4">
    <source>
        <dbReference type="ARBA" id="ARBA00022692"/>
    </source>
</evidence>
<dbReference type="GO" id="GO:0015012">
    <property type="term" value="P:heparan sulfate proteoglycan biosynthetic process"/>
    <property type="evidence" value="ECO:0007669"/>
    <property type="project" value="UniProtKB-ARBA"/>
</dbReference>
<organism evidence="12 13">
    <name type="scientific">Blomia tropicalis</name>
    <name type="common">Mite</name>
    <dbReference type="NCBI Taxonomy" id="40697"/>
    <lineage>
        <taxon>Eukaryota</taxon>
        <taxon>Metazoa</taxon>
        <taxon>Ecdysozoa</taxon>
        <taxon>Arthropoda</taxon>
        <taxon>Chelicerata</taxon>
        <taxon>Arachnida</taxon>
        <taxon>Acari</taxon>
        <taxon>Acariformes</taxon>
        <taxon>Sarcoptiformes</taxon>
        <taxon>Astigmata</taxon>
        <taxon>Glycyphagoidea</taxon>
        <taxon>Echimyopodidae</taxon>
        <taxon>Blomia</taxon>
    </lineage>
</organism>
<name>A0A9Q0LY24_BLOTA</name>
<dbReference type="Gene3D" id="3.90.550.10">
    <property type="entry name" value="Spore Coat Polysaccharide Biosynthesis Protein SpsA, Chain A"/>
    <property type="match status" value="1"/>
</dbReference>
<dbReference type="GO" id="GO:0016757">
    <property type="term" value="F:glycosyltransferase activity"/>
    <property type="evidence" value="ECO:0007669"/>
    <property type="project" value="InterPro"/>
</dbReference>
<evidence type="ECO:0000256" key="3">
    <source>
        <dbReference type="ARBA" id="ARBA00022679"/>
    </source>
</evidence>
<dbReference type="Proteomes" id="UP001142055">
    <property type="component" value="Chromosome 4"/>
</dbReference>
<evidence type="ECO:0000259" key="10">
    <source>
        <dbReference type="Pfam" id="PF03016"/>
    </source>
</evidence>
<gene>
    <name evidence="12" type="ORF">RDWZM_009919</name>
</gene>
<feature type="transmembrane region" description="Helical" evidence="9">
    <location>
        <begin position="80"/>
        <end position="99"/>
    </location>
</feature>
<dbReference type="SUPFAM" id="SSF53448">
    <property type="entry name" value="Nucleotide-diphospho-sugar transferases"/>
    <property type="match status" value="1"/>
</dbReference>
<dbReference type="InterPro" id="IPR015338">
    <property type="entry name" value="GT64_dom"/>
</dbReference>
<comment type="subcellular location">
    <subcellularLocation>
        <location evidence="1">Endoplasmic reticulum membrane</location>
        <topology evidence="1">Single-pass type II membrane protein</topology>
    </subcellularLocation>
</comment>
<sequence length="877" mass="102721">METFQQKSEANCDIFLVDNHDHQQQSKVSINQNSSPSSSFSILSQIFVRTKLFTREKNKQDEQQPLVVVADNNTEDVNCFSFSIAIIFILFSFLLLFGLNPSLIYGLRKTYCDHYHQYVTYSDLDLSETFLNYNSTSLDQILHLVLRNHSDSPQLKILETNRSSFRTNRLRKCSHYSCFDIYRCGMPNFNSHDLPKHLRSEVQERIKVYVYPSIQFVLEDDADEQQKNRLLSIPFSSEFSRILQSIVTSQFYTSNISESCLFVINLDLLNWDLLSNDPNLVERILWSLPTFSQTNGANHLLISMRMPLEHYDWSHFGIDIGDAIIAGAGFDLDHYRAQFDISIPVYSVLSQLYENQNLHLSRSHFPKLIERKRKWNIIVTELEHVTDDNVYEKLKQYLAISSPKFVHFKTCENNRTVETKQSLFKYRRTVSTDAIQLYNESILCSSDDDGSNDGYHYLDLLQETEFCIIPPTIPLATPLLSDSLMAGCIPILITDDYVLPLEERIDWSSISVRIWSHQINELVQIVDAIKPSRRREMRINCLYVWYQYFGSLERIALTTIEIINERIYPKPKRLALNDNQQQRQLNQFTLDYYSMGYNVLTPKQSFLQLNTAGFTAVILTYNRLESLFEVIQSVARVPSCVKIVIVWNNPAINPPAINRWPTIMIPIQVIRVDSNRLSNRFYPYASIETDSVFAIDDDITMLNMDEIEFAYQTWREFPDRIVGFPSRLHLYDNFSRQWQYDSEWKNQFSMILTGAAFYHSYYNHLYTYVMQENIRKYVDNIMNCEDLAMNFMVSNITRSAPIKVTPRKKFKCPECRQNHKLSTDAMQHLRIRSQCIDHFVSIYKMLPLKAVEYRSNPVLYRDNIPDKLKHYNSVGTL</sequence>
<dbReference type="OMA" id="NCTFWDC"/>
<evidence type="ECO:0000256" key="1">
    <source>
        <dbReference type="ARBA" id="ARBA00004648"/>
    </source>
</evidence>
<feature type="domain" description="Exostosin GT47" evidence="10">
    <location>
        <begin position="203"/>
        <end position="528"/>
    </location>
</feature>
<evidence type="ECO:0000313" key="13">
    <source>
        <dbReference type="Proteomes" id="UP001142055"/>
    </source>
</evidence>
<reference evidence="12" key="1">
    <citation type="submission" date="2022-12" db="EMBL/GenBank/DDBJ databases">
        <title>Genome assemblies of Blomia tropicalis.</title>
        <authorList>
            <person name="Cui Y."/>
        </authorList>
    </citation>
    <scope>NUCLEOTIDE SEQUENCE</scope>
    <source>
        <tissue evidence="12">Adult mites</tissue>
    </source>
</reference>
<evidence type="ECO:0000256" key="5">
    <source>
        <dbReference type="ARBA" id="ARBA00022824"/>
    </source>
</evidence>
<keyword evidence="3" id="KW-0808">Transferase</keyword>
<keyword evidence="4 9" id="KW-0812">Transmembrane</keyword>
<evidence type="ECO:0000256" key="7">
    <source>
        <dbReference type="ARBA" id="ARBA00023136"/>
    </source>
</evidence>
<keyword evidence="13" id="KW-1185">Reference proteome</keyword>
<dbReference type="Pfam" id="PF03016">
    <property type="entry name" value="Exostosin_GT47"/>
    <property type="match status" value="1"/>
</dbReference>
<dbReference type="Pfam" id="PF09258">
    <property type="entry name" value="Glyco_transf_64"/>
    <property type="match status" value="1"/>
</dbReference>
<accession>A0A9Q0LY24</accession>
<evidence type="ECO:0000313" key="12">
    <source>
        <dbReference type="EMBL" id="KAJ6215419.1"/>
    </source>
</evidence>
<dbReference type="InterPro" id="IPR004263">
    <property type="entry name" value="Exostosin"/>
</dbReference>
<evidence type="ECO:0000256" key="9">
    <source>
        <dbReference type="SAM" id="Phobius"/>
    </source>
</evidence>
<proteinExistence type="inferred from homology"/>
<dbReference type="InterPro" id="IPR040911">
    <property type="entry name" value="Exostosin_GT47"/>
</dbReference>
<dbReference type="PANTHER" id="PTHR48261">
    <property type="entry name" value="ACETYLGLUCOSAMINYLTRANSFERASE"/>
    <property type="match status" value="1"/>
</dbReference>
<keyword evidence="6 9" id="KW-1133">Transmembrane helix</keyword>
<evidence type="ECO:0000256" key="6">
    <source>
        <dbReference type="ARBA" id="ARBA00022989"/>
    </source>
</evidence>
<comment type="similarity">
    <text evidence="2">Belongs to the glycosyltransferase 47 family.</text>
</comment>
<dbReference type="InterPro" id="IPR029044">
    <property type="entry name" value="Nucleotide-diphossugar_trans"/>
</dbReference>
<comment type="caution">
    <text evidence="12">The sequence shown here is derived from an EMBL/GenBank/DDBJ whole genome shotgun (WGS) entry which is preliminary data.</text>
</comment>
<feature type="domain" description="Glycosyl transferase 64" evidence="11">
    <location>
        <begin position="614"/>
        <end position="860"/>
    </location>
</feature>
<keyword evidence="7 9" id="KW-0472">Membrane</keyword>
<evidence type="ECO:0000259" key="11">
    <source>
        <dbReference type="Pfam" id="PF09258"/>
    </source>
</evidence>
<evidence type="ECO:0008006" key="14">
    <source>
        <dbReference type="Google" id="ProtNLM"/>
    </source>
</evidence>
<dbReference type="AlphaFoldDB" id="A0A9Q0LY24"/>
<keyword evidence="5" id="KW-0256">Endoplasmic reticulum</keyword>
<evidence type="ECO:0000256" key="2">
    <source>
        <dbReference type="ARBA" id="ARBA00010271"/>
    </source>
</evidence>
<dbReference type="GO" id="GO:0005789">
    <property type="term" value="C:endoplasmic reticulum membrane"/>
    <property type="evidence" value="ECO:0007669"/>
    <property type="project" value="UniProtKB-SubCell"/>
</dbReference>
<evidence type="ECO:0000256" key="8">
    <source>
        <dbReference type="ARBA" id="ARBA00023157"/>
    </source>
</evidence>
<dbReference type="EMBL" id="JAPWDV010000004">
    <property type="protein sequence ID" value="KAJ6215419.1"/>
    <property type="molecule type" value="Genomic_DNA"/>
</dbReference>
<dbReference type="PANTHER" id="PTHR48261:SF5">
    <property type="entry name" value="EXOSTOSIN GLYCOSYLTRANSFERASE 2"/>
    <property type="match status" value="1"/>
</dbReference>
<keyword evidence="8" id="KW-1015">Disulfide bond</keyword>